<dbReference type="NCBIfam" id="TIGR00225">
    <property type="entry name" value="prc"/>
    <property type="match status" value="1"/>
</dbReference>
<dbReference type="GO" id="GO:0007165">
    <property type="term" value="P:signal transduction"/>
    <property type="evidence" value="ECO:0007669"/>
    <property type="project" value="TreeGrafter"/>
</dbReference>
<dbReference type="PANTHER" id="PTHR32060">
    <property type="entry name" value="TAIL-SPECIFIC PROTEASE"/>
    <property type="match status" value="1"/>
</dbReference>
<dbReference type="Pfam" id="PF03572">
    <property type="entry name" value="Peptidase_S41"/>
    <property type="match status" value="1"/>
</dbReference>
<evidence type="ECO:0000256" key="1">
    <source>
        <dbReference type="ARBA" id="ARBA00009179"/>
    </source>
</evidence>
<dbReference type="EMBL" id="VSSQ01000208">
    <property type="protein sequence ID" value="MPL85629.1"/>
    <property type="molecule type" value="Genomic_DNA"/>
</dbReference>
<keyword evidence="3" id="KW-0378">Hydrolase</keyword>
<reference evidence="6" key="1">
    <citation type="submission" date="2019-08" db="EMBL/GenBank/DDBJ databases">
        <authorList>
            <person name="Kucharzyk K."/>
            <person name="Murdoch R.W."/>
            <person name="Higgins S."/>
            <person name="Loffler F."/>
        </authorList>
    </citation>
    <scope>NUCLEOTIDE SEQUENCE</scope>
</reference>
<keyword evidence="2" id="KW-0645">Protease</keyword>
<dbReference type="GO" id="GO:0008236">
    <property type="term" value="F:serine-type peptidase activity"/>
    <property type="evidence" value="ECO:0007669"/>
    <property type="project" value="UniProtKB-KW"/>
</dbReference>
<dbReference type="InterPro" id="IPR036034">
    <property type="entry name" value="PDZ_sf"/>
</dbReference>
<evidence type="ECO:0000256" key="4">
    <source>
        <dbReference type="ARBA" id="ARBA00022825"/>
    </source>
</evidence>
<dbReference type="CDD" id="cd07560">
    <property type="entry name" value="Peptidase_S41_CPP"/>
    <property type="match status" value="1"/>
</dbReference>
<proteinExistence type="inferred from homology"/>
<feature type="domain" description="PDZ" evidence="5">
    <location>
        <begin position="80"/>
        <end position="148"/>
    </location>
</feature>
<comment type="similarity">
    <text evidence="1">Belongs to the peptidase S41A family.</text>
</comment>
<dbReference type="InterPro" id="IPR041489">
    <property type="entry name" value="PDZ_6"/>
</dbReference>
<gene>
    <name evidence="6" type="ORF">SDC9_31600</name>
</gene>
<dbReference type="SUPFAM" id="SSF50156">
    <property type="entry name" value="PDZ domain-like"/>
    <property type="match status" value="1"/>
</dbReference>
<dbReference type="PROSITE" id="PS50106">
    <property type="entry name" value="PDZ"/>
    <property type="match status" value="1"/>
</dbReference>
<evidence type="ECO:0000256" key="3">
    <source>
        <dbReference type="ARBA" id="ARBA00022801"/>
    </source>
</evidence>
<dbReference type="CDD" id="cd06782">
    <property type="entry name" value="cpPDZ_CPP-like"/>
    <property type="match status" value="1"/>
</dbReference>
<dbReference type="Gene3D" id="2.30.42.10">
    <property type="match status" value="1"/>
</dbReference>
<protein>
    <recommendedName>
        <fullName evidence="5">PDZ domain-containing protein</fullName>
    </recommendedName>
</protein>
<dbReference type="InterPro" id="IPR005151">
    <property type="entry name" value="Tail-specific_protease"/>
</dbReference>
<dbReference type="SUPFAM" id="SSF52096">
    <property type="entry name" value="ClpP/crotonase"/>
    <property type="match status" value="1"/>
</dbReference>
<comment type="caution">
    <text evidence="6">The sequence shown here is derived from an EMBL/GenBank/DDBJ whole genome shotgun (WGS) entry which is preliminary data.</text>
</comment>
<dbReference type="PANTHER" id="PTHR32060:SF30">
    <property type="entry name" value="CARBOXY-TERMINAL PROCESSING PROTEASE CTPA"/>
    <property type="match status" value="1"/>
</dbReference>
<name>A0A644V2S3_9ZZZZ</name>
<evidence type="ECO:0000259" key="5">
    <source>
        <dbReference type="PROSITE" id="PS50106"/>
    </source>
</evidence>
<evidence type="ECO:0000256" key="2">
    <source>
        <dbReference type="ARBA" id="ARBA00022670"/>
    </source>
</evidence>
<dbReference type="InterPro" id="IPR001478">
    <property type="entry name" value="PDZ"/>
</dbReference>
<dbReference type="InterPro" id="IPR029045">
    <property type="entry name" value="ClpP/crotonase-like_dom_sf"/>
</dbReference>
<evidence type="ECO:0000313" key="6">
    <source>
        <dbReference type="EMBL" id="MPL85629.1"/>
    </source>
</evidence>
<dbReference type="InterPro" id="IPR004447">
    <property type="entry name" value="Peptidase_S41A"/>
</dbReference>
<dbReference type="GO" id="GO:0004175">
    <property type="term" value="F:endopeptidase activity"/>
    <property type="evidence" value="ECO:0007669"/>
    <property type="project" value="TreeGrafter"/>
</dbReference>
<dbReference type="SMART" id="SM00245">
    <property type="entry name" value="TSPc"/>
    <property type="match status" value="1"/>
</dbReference>
<dbReference type="Gene3D" id="3.30.750.44">
    <property type="match status" value="1"/>
</dbReference>
<organism evidence="6">
    <name type="scientific">bioreactor metagenome</name>
    <dbReference type="NCBI Taxonomy" id="1076179"/>
    <lineage>
        <taxon>unclassified sequences</taxon>
        <taxon>metagenomes</taxon>
        <taxon>ecological metagenomes</taxon>
    </lineage>
</organism>
<dbReference type="SMART" id="SM00228">
    <property type="entry name" value="PDZ"/>
    <property type="match status" value="1"/>
</dbReference>
<dbReference type="Gene3D" id="3.90.226.10">
    <property type="entry name" value="2-enoyl-CoA Hydratase, Chain A, domain 1"/>
    <property type="match status" value="1"/>
</dbReference>
<dbReference type="GO" id="GO:0006508">
    <property type="term" value="P:proteolysis"/>
    <property type="evidence" value="ECO:0007669"/>
    <property type="project" value="UniProtKB-KW"/>
</dbReference>
<accession>A0A644V2S3</accession>
<sequence length="540" mass="60505">MKRTIKTALLAAAVLLTFVSYGQSKEFKTGKSLDIQFSVLRELSLFYVDSVELDKLVFKGIESMLESLDPYTVYIPEENEDDLEMMTTGSYGGIGALILKRDNGIELSEIYEGSPAQKAGLFAGDLLLKVDTTSTINLTTEQCSSRMRGVPGTPVKFIVKRLRGGAEEEITVLRERIHMPDVPYWGMIADTVGYIRITGFTVDGWKDVKRALTELKKDPKLKRLVLDLRGNGGGLLDEAVNIVSLFVPSGTKVVSALGRFQQTDAVYFTKEEPVDLKLPLVVLVNSGSASSSEIVAGALQDLDRATIVGTRTFGKGLIQSIRDVGYNTKLKITTAKYYTPSGRCVQAIDYSNRNEDGSVGFVPDSLIKPFKTRLGRTVYDGGGIVPDVNIDPKIYSRIAFSLIYGDILRDYSVEFFKKNISIAKPRDFSLSEEEFEEFVKYAESREFDHRTASEVEFDKMIQTAKREGLLTNYDEALKELESRVKLNKRGALLKNRDEIKSLLEEEICTRYFYQWGRFEKMTMSDEQLKKAASAELIKTE</sequence>
<dbReference type="Pfam" id="PF17820">
    <property type="entry name" value="PDZ_6"/>
    <property type="match status" value="1"/>
</dbReference>
<dbReference type="GO" id="GO:0030288">
    <property type="term" value="C:outer membrane-bounded periplasmic space"/>
    <property type="evidence" value="ECO:0007669"/>
    <property type="project" value="TreeGrafter"/>
</dbReference>
<dbReference type="AlphaFoldDB" id="A0A644V2S3"/>
<keyword evidence="4" id="KW-0720">Serine protease</keyword>